<dbReference type="PANTHER" id="PTHR30461:SF23">
    <property type="entry name" value="DNA RECOMBINASE-RELATED"/>
    <property type="match status" value="1"/>
</dbReference>
<dbReference type="PROSITE" id="PS51736">
    <property type="entry name" value="RECOMBINASES_3"/>
    <property type="match status" value="1"/>
</dbReference>
<dbReference type="EMBL" id="BAABEO010000012">
    <property type="protein sequence ID" value="GAA3681862.1"/>
    <property type="molecule type" value="Genomic_DNA"/>
</dbReference>
<dbReference type="InterPro" id="IPR006119">
    <property type="entry name" value="Resolv_N"/>
</dbReference>
<dbReference type="CDD" id="cd00338">
    <property type="entry name" value="Ser_Recombinase"/>
    <property type="match status" value="1"/>
</dbReference>
<feature type="domain" description="Resolvase/invertase-type recombinase catalytic" evidence="1">
    <location>
        <begin position="1"/>
        <end position="90"/>
    </location>
</feature>
<sequence>MLDAMRAGSVQAVITWHTDRLHRSPKELEEYIDVAEAGGIMTRTVKAGELDLGTASGRAVARTLGAWDRFESEHKSERITRKKRELAHAGKLTGGPVPFGWELDAQRRPVIVEAEAAEIRRAVAAISAGESIGSVVRDLNGRGVATKRGQAWTSTSVRNLVMRPTNAGLSVYRGEVVGESIYPPIVTEDQWRAAKAVVTNPNRRSQTDSRVKHVLAGMLRCGTCGEPMKTSSRARNTSETRHYYKCSTPGSGHAFQTAAPVEDLVSRVVVARLSDPEVRRRLAAPGDRNRMASLQNEAVALRGRLAESADSYADGHITAAQLAAITARVTTQLDNVNGQLAALGAGSSLPGPEISDVAAWWEAASIEKRRAVIDALMTVTVMPIRKAAPRTFDPERIKIEWKA</sequence>
<evidence type="ECO:0000259" key="1">
    <source>
        <dbReference type="PROSITE" id="PS51736"/>
    </source>
</evidence>
<dbReference type="Pfam" id="PF00239">
    <property type="entry name" value="Resolvase"/>
    <property type="match status" value="1"/>
</dbReference>
<dbReference type="InterPro" id="IPR036162">
    <property type="entry name" value="Resolvase-like_N_sf"/>
</dbReference>
<dbReference type="Pfam" id="PF13408">
    <property type="entry name" value="Zn_ribbon_recom"/>
    <property type="match status" value="1"/>
</dbReference>
<organism evidence="3 4">
    <name type="scientific">Arthrobacter ginkgonis</name>
    <dbReference type="NCBI Taxonomy" id="1630594"/>
    <lineage>
        <taxon>Bacteria</taxon>
        <taxon>Bacillati</taxon>
        <taxon>Actinomycetota</taxon>
        <taxon>Actinomycetes</taxon>
        <taxon>Micrococcales</taxon>
        <taxon>Micrococcaceae</taxon>
        <taxon>Arthrobacter</taxon>
    </lineage>
</organism>
<dbReference type="PANTHER" id="PTHR30461">
    <property type="entry name" value="DNA-INVERTASE FROM LAMBDOID PROPHAGE"/>
    <property type="match status" value="1"/>
</dbReference>
<evidence type="ECO:0008006" key="5">
    <source>
        <dbReference type="Google" id="ProtNLM"/>
    </source>
</evidence>
<dbReference type="Gene3D" id="3.90.1750.20">
    <property type="entry name" value="Putative Large Serine Recombinase, Chain B, Domain 2"/>
    <property type="match status" value="1"/>
</dbReference>
<proteinExistence type="predicted"/>
<reference evidence="4" key="1">
    <citation type="journal article" date="2019" name="Int. J. Syst. Evol. Microbiol.">
        <title>The Global Catalogue of Microorganisms (GCM) 10K type strain sequencing project: providing services to taxonomists for standard genome sequencing and annotation.</title>
        <authorList>
            <consortium name="The Broad Institute Genomics Platform"/>
            <consortium name="The Broad Institute Genome Sequencing Center for Infectious Disease"/>
            <person name="Wu L."/>
            <person name="Ma J."/>
        </authorList>
    </citation>
    <scope>NUCLEOTIDE SEQUENCE [LARGE SCALE GENOMIC DNA]</scope>
    <source>
        <strain evidence="4">JCM 30742</strain>
    </source>
</reference>
<evidence type="ECO:0000259" key="2">
    <source>
        <dbReference type="PROSITE" id="PS51737"/>
    </source>
</evidence>
<dbReference type="InterPro" id="IPR011109">
    <property type="entry name" value="DNA_bind_recombinase_dom"/>
</dbReference>
<dbReference type="InterPro" id="IPR050639">
    <property type="entry name" value="SSR_resolvase"/>
</dbReference>
<accession>A0ABP7CBJ1</accession>
<dbReference type="Pfam" id="PF07508">
    <property type="entry name" value="Recombinase"/>
    <property type="match status" value="1"/>
</dbReference>
<keyword evidence="4" id="KW-1185">Reference proteome</keyword>
<dbReference type="InterPro" id="IPR038109">
    <property type="entry name" value="DNA_bind_recomb_sf"/>
</dbReference>
<gene>
    <name evidence="3" type="ORF">GCM10023081_19940</name>
</gene>
<comment type="caution">
    <text evidence="3">The sequence shown here is derived from an EMBL/GenBank/DDBJ whole genome shotgun (WGS) entry which is preliminary data.</text>
</comment>
<dbReference type="Proteomes" id="UP001500752">
    <property type="component" value="Unassembled WGS sequence"/>
</dbReference>
<evidence type="ECO:0000313" key="4">
    <source>
        <dbReference type="Proteomes" id="UP001500752"/>
    </source>
</evidence>
<dbReference type="SUPFAM" id="SSF53041">
    <property type="entry name" value="Resolvase-like"/>
    <property type="match status" value="1"/>
</dbReference>
<evidence type="ECO:0000313" key="3">
    <source>
        <dbReference type="EMBL" id="GAA3681862.1"/>
    </source>
</evidence>
<dbReference type="PROSITE" id="PS51737">
    <property type="entry name" value="RECOMBINASE_DNA_BIND"/>
    <property type="match status" value="1"/>
</dbReference>
<dbReference type="Gene3D" id="3.40.50.1390">
    <property type="entry name" value="Resolvase, N-terminal catalytic domain"/>
    <property type="match status" value="1"/>
</dbReference>
<name>A0ABP7CBJ1_9MICC</name>
<protein>
    <recommendedName>
        <fullName evidence="5">Recombinase</fullName>
    </recommendedName>
</protein>
<dbReference type="InterPro" id="IPR025827">
    <property type="entry name" value="Zn_ribbon_recom_dom"/>
</dbReference>
<feature type="domain" description="Recombinase" evidence="2">
    <location>
        <begin position="98"/>
        <end position="204"/>
    </location>
</feature>